<evidence type="ECO:0000313" key="1">
    <source>
        <dbReference type="EMBL" id="GAA3567308.1"/>
    </source>
</evidence>
<gene>
    <name evidence="1" type="ORF">GCM10022222_59100</name>
</gene>
<reference evidence="2" key="1">
    <citation type="journal article" date="2019" name="Int. J. Syst. Evol. Microbiol.">
        <title>The Global Catalogue of Microorganisms (GCM) 10K type strain sequencing project: providing services to taxonomists for standard genome sequencing and annotation.</title>
        <authorList>
            <consortium name="The Broad Institute Genomics Platform"/>
            <consortium name="The Broad Institute Genome Sequencing Center for Infectious Disease"/>
            <person name="Wu L."/>
            <person name="Ma J."/>
        </authorList>
    </citation>
    <scope>NUCLEOTIDE SEQUENCE [LARGE SCALE GENOMIC DNA]</scope>
    <source>
        <strain evidence="2">JCM 16898</strain>
    </source>
</reference>
<protein>
    <recommendedName>
        <fullName evidence="3">Hemerythrin HHE cation binding domain-containing protein</fullName>
    </recommendedName>
</protein>
<comment type="caution">
    <text evidence="1">The sequence shown here is derived from an EMBL/GenBank/DDBJ whole genome shotgun (WGS) entry which is preliminary data.</text>
</comment>
<evidence type="ECO:0008006" key="3">
    <source>
        <dbReference type="Google" id="ProtNLM"/>
    </source>
</evidence>
<dbReference type="EMBL" id="BAAAZN010000014">
    <property type="protein sequence ID" value="GAA3567308.1"/>
    <property type="molecule type" value="Genomic_DNA"/>
</dbReference>
<proteinExistence type="predicted"/>
<dbReference type="RefSeq" id="WP_344865642.1">
    <property type="nucleotide sequence ID" value="NZ_BAAAZN010000014.1"/>
</dbReference>
<organism evidence="1 2">
    <name type="scientific">Amycolatopsis ultiminotia</name>
    <dbReference type="NCBI Taxonomy" id="543629"/>
    <lineage>
        <taxon>Bacteria</taxon>
        <taxon>Bacillati</taxon>
        <taxon>Actinomycetota</taxon>
        <taxon>Actinomycetes</taxon>
        <taxon>Pseudonocardiales</taxon>
        <taxon>Pseudonocardiaceae</taxon>
        <taxon>Amycolatopsis</taxon>
    </lineage>
</organism>
<name>A0ABP6XJM5_9PSEU</name>
<sequence length="146" mass="16261">MPDFLRRFRHPAVSPEQQLTRLLSLLDRAIAVAPETETAVRACGAAGEVPGHVGRAGGELAGTYHRLREELHEIPVDDERAPLAAEIERLLQYHQWLLHSAVQLAFSLDPDPRREAMRRRLDGVGPPAARLRATRARVAAQLRSMP</sequence>
<accession>A0ABP6XJM5</accession>
<dbReference type="Proteomes" id="UP001500689">
    <property type="component" value="Unassembled WGS sequence"/>
</dbReference>
<keyword evidence="2" id="KW-1185">Reference proteome</keyword>
<evidence type="ECO:0000313" key="2">
    <source>
        <dbReference type="Proteomes" id="UP001500689"/>
    </source>
</evidence>